<evidence type="ECO:0008006" key="4">
    <source>
        <dbReference type="Google" id="ProtNLM"/>
    </source>
</evidence>
<gene>
    <name evidence="2" type="ORF">Tco_0951253</name>
</gene>
<name>A0ABQ5DWB6_9ASTR</name>
<proteinExistence type="predicted"/>
<accession>A0ABQ5DWB6</accession>
<dbReference type="EMBL" id="BQNB010015653">
    <property type="protein sequence ID" value="GJT42538.1"/>
    <property type="molecule type" value="Genomic_DNA"/>
</dbReference>
<feature type="region of interest" description="Disordered" evidence="1">
    <location>
        <begin position="632"/>
        <end position="656"/>
    </location>
</feature>
<dbReference type="InterPro" id="IPR043502">
    <property type="entry name" value="DNA/RNA_pol_sf"/>
</dbReference>
<evidence type="ECO:0000313" key="3">
    <source>
        <dbReference type="Proteomes" id="UP001151760"/>
    </source>
</evidence>
<evidence type="ECO:0000256" key="1">
    <source>
        <dbReference type="SAM" id="MobiDB-lite"/>
    </source>
</evidence>
<feature type="region of interest" description="Disordered" evidence="1">
    <location>
        <begin position="802"/>
        <end position="827"/>
    </location>
</feature>
<protein>
    <recommendedName>
        <fullName evidence="4">Reverse transcriptase domain-containing protein</fullName>
    </recommendedName>
</protein>
<organism evidence="2 3">
    <name type="scientific">Tanacetum coccineum</name>
    <dbReference type="NCBI Taxonomy" id="301880"/>
    <lineage>
        <taxon>Eukaryota</taxon>
        <taxon>Viridiplantae</taxon>
        <taxon>Streptophyta</taxon>
        <taxon>Embryophyta</taxon>
        <taxon>Tracheophyta</taxon>
        <taxon>Spermatophyta</taxon>
        <taxon>Magnoliopsida</taxon>
        <taxon>eudicotyledons</taxon>
        <taxon>Gunneridae</taxon>
        <taxon>Pentapetalae</taxon>
        <taxon>asterids</taxon>
        <taxon>campanulids</taxon>
        <taxon>Asterales</taxon>
        <taxon>Asteraceae</taxon>
        <taxon>Asteroideae</taxon>
        <taxon>Anthemideae</taxon>
        <taxon>Anthemidinae</taxon>
        <taxon>Tanacetum</taxon>
    </lineage>
</organism>
<dbReference type="Proteomes" id="UP001151760">
    <property type="component" value="Unassembled WGS sequence"/>
</dbReference>
<reference evidence="2" key="1">
    <citation type="journal article" date="2022" name="Int. J. Mol. Sci.">
        <title>Draft Genome of Tanacetum Coccineum: Genomic Comparison of Closely Related Tanacetum-Family Plants.</title>
        <authorList>
            <person name="Yamashiro T."/>
            <person name="Shiraishi A."/>
            <person name="Nakayama K."/>
            <person name="Satake H."/>
        </authorList>
    </citation>
    <scope>NUCLEOTIDE SEQUENCE</scope>
</reference>
<feature type="region of interest" description="Disordered" evidence="1">
    <location>
        <begin position="1"/>
        <end position="27"/>
    </location>
</feature>
<keyword evidence="3" id="KW-1185">Reference proteome</keyword>
<feature type="compositionally biased region" description="Acidic residues" evidence="1">
    <location>
        <begin position="812"/>
        <end position="822"/>
    </location>
</feature>
<dbReference type="Gene3D" id="3.10.10.10">
    <property type="entry name" value="HIV Type 1 Reverse Transcriptase, subunit A, domain 1"/>
    <property type="match status" value="1"/>
</dbReference>
<feature type="compositionally biased region" description="Polar residues" evidence="1">
    <location>
        <begin position="773"/>
        <end position="782"/>
    </location>
</feature>
<comment type="caution">
    <text evidence="2">The sequence shown here is derived from an EMBL/GenBank/DDBJ whole genome shotgun (WGS) entry which is preliminary data.</text>
</comment>
<feature type="region of interest" description="Disordered" evidence="1">
    <location>
        <begin position="765"/>
        <end position="789"/>
    </location>
</feature>
<dbReference type="SUPFAM" id="SSF56672">
    <property type="entry name" value="DNA/RNA polymerases"/>
    <property type="match status" value="1"/>
</dbReference>
<reference evidence="2" key="2">
    <citation type="submission" date="2022-01" db="EMBL/GenBank/DDBJ databases">
        <authorList>
            <person name="Yamashiro T."/>
            <person name="Shiraishi A."/>
            <person name="Satake H."/>
            <person name="Nakayama K."/>
        </authorList>
    </citation>
    <scope>NUCLEOTIDE SEQUENCE</scope>
</reference>
<sequence length="942" mass="106226">MLSKFVNANTASSSGTGTLPSNTVTNPKEDLKCITTRSGVAYKDPRFLQTTSPKVSILNIDPSPPLPNQGNYFPEIPKDLKICEANNEKSSVNKPPEIELKDLPPHLEYEFLEGNDKLPVIIAKDLKNEEKVALIEVLKSHKRAIAWKLSDIKGIDPEFCTHNILIEEDYEPTVHHQRRVNPKIHDVIKKEVEKLLDARLIYPISGSPWVSPVHSMPKKGGMTVVRNDENDLIPTRLVIGWRTRGKSILLFPRWLLNCLILMASFDYRLNPLYAIKECSSCGALYTRNCGCSKGSLEDKILVPVPDSSQRPLIFEKNCLNCGDPVHGLYCRQCALIRKTLEEVFQDFHDTSESSDDDTNFVNENQEPFVVKQDPGKNSSQSPPQINHNCCYECGDSLDGIFCQQCTCKSCGKGAHIGYNCPPKAPIISNPEPCNQTIDELPQTLPSFDPTCYSEKENSLPYVSKPNFVDDSPNVFDPPPQPPMYSCKFCENDARYGHHCTSQVPFIYPEPCYNQDFNFPQDFLDFQQQYLCCEDCGGRMRLLNKEEEKRIEEEQATKDRYWKIPVCYDDDDDEESSIPLKDIISKLPLCVAITPDSPKTNSLIMEDEHLDTIPETESDELIKSSVEDLVQIPSESEDSSKDDCDLPPYDDSSKNHDLTFSNPLIDINKDFSSKITSTKVDQIDDEVLENTNSIPPGIEYLCFNAKSDLLESLLHRDTSINDSQKIDSLLDEFAGELTLLKSIPSGIDPEGEIHLVERLLYDNSSPRPLEEFNSENPTESFSPSPIPVKDSDSLMEEIDIFLDGDDSIPPGIESDDFDSEDDNNYTSRPEFESLHVDYPDSGDSTIDVVEDIPIDVPNILPTHPALQLDFNFIKSRIIILLCRVYLIGWNFHEISIDCVLWCLSGLSRASDASRALQFVLPSQELQISAQLIYGNPYFRNLND</sequence>
<evidence type="ECO:0000313" key="2">
    <source>
        <dbReference type="EMBL" id="GJT42538.1"/>
    </source>
</evidence>
<feature type="compositionally biased region" description="Polar residues" evidence="1">
    <location>
        <begin position="1"/>
        <end position="26"/>
    </location>
</feature>